<evidence type="ECO:0000259" key="1">
    <source>
        <dbReference type="Pfam" id="PF12867"/>
    </source>
</evidence>
<dbReference type="OrthoDB" id="4295522at2"/>
<organism evidence="2 3">
    <name type="scientific">Flammeovirga pacifica</name>
    <dbReference type="NCBI Taxonomy" id="915059"/>
    <lineage>
        <taxon>Bacteria</taxon>
        <taxon>Pseudomonadati</taxon>
        <taxon>Bacteroidota</taxon>
        <taxon>Cytophagia</taxon>
        <taxon>Cytophagales</taxon>
        <taxon>Flammeovirgaceae</taxon>
        <taxon>Flammeovirga</taxon>
    </lineage>
</organism>
<dbReference type="EMBL" id="JRYR02000001">
    <property type="protein sequence ID" value="OHX67865.1"/>
    <property type="molecule type" value="Genomic_DNA"/>
</dbReference>
<sequence length="152" mass="17393">MEQAILKNLRTNHHILAKFIDGYSLEQLNRIPDGFRNNLIWNIGHVIVAQEGLIYKSSDLPVHVSKELIDKYTVGSVPDGKATQEEVEEIKKLLFSTLDQLEKDLKDGIFKEYHERQTKTGFTISNLNDALVFTTFHEGIHLGVMLSIKKFL</sequence>
<keyword evidence="3" id="KW-1185">Reference proteome</keyword>
<dbReference type="InterPro" id="IPR034660">
    <property type="entry name" value="DinB/YfiT-like"/>
</dbReference>
<dbReference type="Gene3D" id="1.20.120.450">
    <property type="entry name" value="dinb family like domain"/>
    <property type="match status" value="1"/>
</dbReference>
<proteinExistence type="predicted"/>
<feature type="domain" description="DinB-like" evidence="1">
    <location>
        <begin position="9"/>
        <end position="145"/>
    </location>
</feature>
<dbReference type="AlphaFoldDB" id="A0A1S1Z461"/>
<accession>A0A1S1Z461</accession>
<dbReference type="Pfam" id="PF12867">
    <property type="entry name" value="DinB_2"/>
    <property type="match status" value="1"/>
</dbReference>
<comment type="caution">
    <text evidence="2">The sequence shown here is derived from an EMBL/GenBank/DDBJ whole genome shotgun (WGS) entry which is preliminary data.</text>
</comment>
<dbReference type="Proteomes" id="UP000179797">
    <property type="component" value="Unassembled WGS sequence"/>
</dbReference>
<gene>
    <name evidence="2" type="ORF">NH26_16735</name>
</gene>
<evidence type="ECO:0000313" key="2">
    <source>
        <dbReference type="EMBL" id="OHX67865.1"/>
    </source>
</evidence>
<reference evidence="2 3" key="1">
    <citation type="journal article" date="2012" name="Int. J. Syst. Evol. Microbiol.">
        <title>Flammeovirga pacifica sp. nov., isolated from deep-sea sediment.</title>
        <authorList>
            <person name="Xu H."/>
            <person name="Fu Y."/>
            <person name="Yang N."/>
            <person name="Ding Z."/>
            <person name="Lai Q."/>
            <person name="Zeng R."/>
        </authorList>
    </citation>
    <scope>NUCLEOTIDE SEQUENCE [LARGE SCALE GENOMIC DNA]</scope>
    <source>
        <strain evidence="3">DSM 24597 / LMG 26175 / WPAGA1</strain>
    </source>
</reference>
<protein>
    <recommendedName>
        <fullName evidence="1">DinB-like domain-containing protein</fullName>
    </recommendedName>
</protein>
<dbReference type="InterPro" id="IPR024775">
    <property type="entry name" value="DinB-like"/>
</dbReference>
<dbReference type="SUPFAM" id="SSF109854">
    <property type="entry name" value="DinB/YfiT-like putative metalloenzymes"/>
    <property type="match status" value="1"/>
</dbReference>
<dbReference type="RefSeq" id="WP_044219744.1">
    <property type="nucleotide sequence ID" value="NZ_JRYR02000001.1"/>
</dbReference>
<name>A0A1S1Z461_FLAPC</name>
<evidence type="ECO:0000313" key="3">
    <source>
        <dbReference type="Proteomes" id="UP000179797"/>
    </source>
</evidence>